<name>A0A559TH06_9HYPH</name>
<dbReference type="AlphaFoldDB" id="A0A559TH06"/>
<dbReference type="Proteomes" id="UP000319824">
    <property type="component" value="Unassembled WGS sequence"/>
</dbReference>
<evidence type="ECO:0000313" key="2">
    <source>
        <dbReference type="Proteomes" id="UP000319824"/>
    </source>
</evidence>
<proteinExistence type="predicted"/>
<accession>A0A559TH06</accession>
<reference evidence="1 2" key="1">
    <citation type="submission" date="2019-06" db="EMBL/GenBank/DDBJ databases">
        <title>Pac Bio to generate improved reference genome sequences for organisms with transposon mutant libraries (support for FEBA project).</title>
        <authorList>
            <person name="Blow M."/>
        </authorList>
    </citation>
    <scope>NUCLEOTIDE SEQUENCE [LARGE SCALE GENOMIC DNA]</scope>
    <source>
        <strain evidence="1 2">USDA 1844</strain>
    </source>
</reference>
<dbReference type="EMBL" id="VISO01000002">
    <property type="protein sequence ID" value="TVZ73884.1"/>
    <property type="molecule type" value="Genomic_DNA"/>
</dbReference>
<evidence type="ECO:0000313" key="1">
    <source>
        <dbReference type="EMBL" id="TVZ73884.1"/>
    </source>
</evidence>
<sequence length="93" mass="10794">MKAKLPRLLGKLGFKFRWKRRRIVRVHRLHVVGVYFQRPLAFGRLAQLPDDSGPKRGKQLLGNMPLDITHQGFNEFVRLLFADAFLVRIAVTV</sequence>
<protein>
    <submittedName>
        <fullName evidence="1">Uncharacterized protein</fullName>
    </submittedName>
</protein>
<comment type="caution">
    <text evidence="1">The sequence shown here is derived from an EMBL/GenBank/DDBJ whole genome shotgun (WGS) entry which is preliminary data.</text>
</comment>
<gene>
    <name evidence="1" type="ORF">BCL32_2166</name>
</gene>
<dbReference type="RefSeq" id="WP_022712898.1">
    <property type="nucleotide sequence ID" value="NZ_ATTQ01000001.1"/>
</dbReference>
<organism evidence="1 2">
    <name type="scientific">Rhizobium mongolense USDA 1844</name>
    <dbReference type="NCBI Taxonomy" id="1079460"/>
    <lineage>
        <taxon>Bacteria</taxon>
        <taxon>Pseudomonadati</taxon>
        <taxon>Pseudomonadota</taxon>
        <taxon>Alphaproteobacteria</taxon>
        <taxon>Hyphomicrobiales</taxon>
        <taxon>Rhizobiaceae</taxon>
        <taxon>Rhizobium/Agrobacterium group</taxon>
        <taxon>Rhizobium</taxon>
    </lineage>
</organism>